<evidence type="ECO:0000256" key="11">
    <source>
        <dbReference type="RuleBase" id="RU364064"/>
    </source>
</evidence>
<organism evidence="14 15">
    <name type="scientific">Oxalobacter formigenes OXCC13</name>
    <dbReference type="NCBI Taxonomy" id="556269"/>
    <lineage>
        <taxon>Bacteria</taxon>
        <taxon>Pseudomonadati</taxon>
        <taxon>Pseudomonadota</taxon>
        <taxon>Betaproteobacteria</taxon>
        <taxon>Burkholderiales</taxon>
        <taxon>Oxalobacteraceae</taxon>
        <taxon>Oxalobacter</taxon>
    </lineage>
</organism>
<evidence type="ECO:0000256" key="2">
    <source>
        <dbReference type="ARBA" id="ARBA00007405"/>
    </source>
</evidence>
<keyword evidence="15" id="KW-1185">Reference proteome</keyword>
<evidence type="ECO:0000259" key="12">
    <source>
        <dbReference type="Pfam" id="PF00317"/>
    </source>
</evidence>
<proteinExistence type="inferred from homology"/>
<evidence type="ECO:0000313" key="14">
    <source>
        <dbReference type="EMBL" id="EEO30152.1"/>
    </source>
</evidence>
<dbReference type="GO" id="GO:0071897">
    <property type="term" value="P:DNA biosynthetic process"/>
    <property type="evidence" value="ECO:0007669"/>
    <property type="project" value="UniProtKB-KW"/>
</dbReference>
<dbReference type="InterPro" id="IPR013509">
    <property type="entry name" value="RNR_lsu_N"/>
</dbReference>
<evidence type="ECO:0000256" key="1">
    <source>
        <dbReference type="ARBA" id="ARBA00001922"/>
    </source>
</evidence>
<dbReference type="EMBL" id="GG658170">
    <property type="protein sequence ID" value="EEO30152.1"/>
    <property type="molecule type" value="Genomic_DNA"/>
</dbReference>
<dbReference type="HOGENOM" id="CLU_000404_2_0_4"/>
<evidence type="ECO:0000256" key="7">
    <source>
        <dbReference type="ARBA" id="ARBA00023116"/>
    </source>
</evidence>
<feature type="domain" description="Ribonucleotide reductase large subunit N-terminal" evidence="12">
    <location>
        <begin position="21"/>
        <end position="90"/>
    </location>
</feature>
<evidence type="ECO:0000256" key="5">
    <source>
        <dbReference type="ARBA" id="ARBA00022741"/>
    </source>
</evidence>
<dbReference type="GO" id="GO:0005524">
    <property type="term" value="F:ATP binding"/>
    <property type="evidence" value="ECO:0007669"/>
    <property type="project" value="InterPro"/>
</dbReference>
<gene>
    <name evidence="14" type="ORF">OFBG_01180</name>
</gene>
<comment type="cofactor">
    <cofactor evidence="1 11">
        <name>adenosylcob(III)alamin</name>
        <dbReference type="ChEBI" id="CHEBI:18408"/>
    </cofactor>
</comment>
<comment type="similarity">
    <text evidence="2 11">Belongs to the ribonucleoside diphosphate reductase class-2 family.</text>
</comment>
<dbReference type="eggNOG" id="COG0209">
    <property type="taxonomic scope" value="Bacteria"/>
</dbReference>
<dbReference type="AlphaFoldDB" id="C3XAC6"/>
<dbReference type="Pfam" id="PF00317">
    <property type="entry name" value="Ribonuc_red_lgN"/>
    <property type="match status" value="1"/>
</dbReference>
<evidence type="ECO:0000259" key="13">
    <source>
        <dbReference type="Pfam" id="PF02867"/>
    </source>
</evidence>
<dbReference type="PANTHER" id="PTHR43371">
    <property type="entry name" value="VITAMIN B12-DEPENDENT RIBONUCLEOTIDE REDUCTASE"/>
    <property type="match status" value="1"/>
</dbReference>
<dbReference type="Gene3D" id="3.20.70.20">
    <property type="match status" value="1"/>
</dbReference>
<dbReference type="STRING" id="847.BRW83_0953"/>
<dbReference type="InterPro" id="IPR013344">
    <property type="entry name" value="RNR_NrdJ/NrdZ"/>
</dbReference>
<dbReference type="InterPro" id="IPR050862">
    <property type="entry name" value="RdRp_reductase_class-2"/>
</dbReference>
<dbReference type="GO" id="GO:0009263">
    <property type="term" value="P:deoxyribonucleotide biosynthetic process"/>
    <property type="evidence" value="ECO:0007669"/>
    <property type="project" value="UniProtKB-KW"/>
</dbReference>
<evidence type="ECO:0000256" key="3">
    <source>
        <dbReference type="ARBA" id="ARBA00022628"/>
    </source>
</evidence>
<evidence type="ECO:0000256" key="10">
    <source>
        <dbReference type="ARBA" id="ARBA00047754"/>
    </source>
</evidence>
<dbReference type="GO" id="GO:0031419">
    <property type="term" value="F:cobalamin binding"/>
    <property type="evidence" value="ECO:0007669"/>
    <property type="project" value="UniProtKB-KW"/>
</dbReference>
<comment type="catalytic activity">
    <reaction evidence="10 11">
        <text>a 2'-deoxyribonucleoside 5'-diphosphate + [thioredoxin]-disulfide + H2O = a ribonucleoside 5'-diphosphate + [thioredoxin]-dithiol</text>
        <dbReference type="Rhea" id="RHEA:23252"/>
        <dbReference type="Rhea" id="RHEA-COMP:10698"/>
        <dbReference type="Rhea" id="RHEA-COMP:10700"/>
        <dbReference type="ChEBI" id="CHEBI:15377"/>
        <dbReference type="ChEBI" id="CHEBI:29950"/>
        <dbReference type="ChEBI" id="CHEBI:50058"/>
        <dbReference type="ChEBI" id="CHEBI:57930"/>
        <dbReference type="ChEBI" id="CHEBI:73316"/>
        <dbReference type="EC" id="1.17.4.1"/>
    </reaction>
</comment>
<keyword evidence="3 11" id="KW-0846">Cobalamin</keyword>
<dbReference type="PANTHER" id="PTHR43371:SF1">
    <property type="entry name" value="RIBONUCLEOSIDE-DIPHOSPHATE REDUCTASE"/>
    <property type="match status" value="1"/>
</dbReference>
<evidence type="ECO:0000256" key="6">
    <source>
        <dbReference type="ARBA" id="ARBA00023002"/>
    </source>
</evidence>
<evidence type="ECO:0000256" key="8">
    <source>
        <dbReference type="ARBA" id="ARBA00023157"/>
    </source>
</evidence>
<dbReference type="GO" id="GO:0004748">
    <property type="term" value="F:ribonucleoside-diphosphate reductase activity, thioredoxin disulfide as acceptor"/>
    <property type="evidence" value="ECO:0007669"/>
    <property type="project" value="UniProtKB-EC"/>
</dbReference>
<keyword evidence="4 11" id="KW-0237">DNA synthesis</keyword>
<dbReference type="SUPFAM" id="SSF51998">
    <property type="entry name" value="PFL-like glycyl radical enzymes"/>
    <property type="match status" value="1"/>
</dbReference>
<sequence>MYEGVTTMTVSESATDSLYAPQEISTEVLLEKYAKGNETSVEEVMERVAQALAEVEAPKNKKKYAEEFLWALQNGFIPAGRVSSAAGTGLQTTLINCFVQPVGDSITNMVDGKPGIYTALAQAAETMRRGGGVGYNFSSIRPRGAKVRGTGSSASGPISYMKVFDRSCETVESAGARRGAQMAVLNIDHPDIVEFITIKQEQNQLSNFNVSVGVTDKFMQAVESDGDFELAHVAEPNNELKEKGSYKRADGKWVYSKVKARDIWDLVMKSTYNAAEPGVLYIDRINRENNLAYCEVIEATNPCGEQPLPDYGCCCLGSLNLTSFVTAPFSAHPLFDFNLFARVTKIAVRMLDNVLTATKWPLEEQAKEAAAKRRIGLGFTGLGDALIMLGIRYDSEEARILSSEISKAMRDAAYSGSIDLAKERGAFPMLDVENYLKGGFVSRLPEEMKAQIRKHGIRNSHLTSIAPTGTISLAFADNASNGIEPAFSWFYNRVKRMPDGSKKNYTVEDHAYRIYRSMGNDVSKLPDYFVSALEISAIDHMLMVAAVAPYIDAAISKTVNVAEEYPYEDFKNLYMEAWKKGLKGITTYRPNNVRTAILSVPTEKEKETKKEDKNGHSVTLSEQDKRIILKEVTIAPPLSSLRWPSRPALPAGASAWISEQIMSPQGEFAVAVSDHDGIPFEVWVLGGQTPRGLDAIAKTLSIDMRANDRGWLHKRFTMLSNVGGDSFEMPMPPNGEFVQVPSTTAALARLVMWRYNQLGALDHKEDEPSPVLDALFTPHEPRTGTDGTLAWVADVQNPSTGDDFVLMLKELEMPDGTRRPYSIGLTGGHPRALDGLCKLLSVDMRVIDPAWIGMKLRKLMNYAEPRGDFLARVPGQARQASFPSTVAYIAQLVIHRYAMLGILTPDGHPVKPLGVVADEPVRDVRPTVLRMPGKLCTECGNTTVIRKDGCDFCTACGAIGSCG</sequence>
<dbReference type="NCBIfam" id="TIGR02504">
    <property type="entry name" value="NrdJ_Z"/>
    <property type="match status" value="1"/>
</dbReference>
<keyword evidence="5 11" id="KW-0547">Nucleotide-binding</keyword>
<comment type="function">
    <text evidence="11">Catalyzes the reduction of ribonucleotides to deoxyribonucleotides. May function to provide a pool of deoxyribonucleotide precursors for DNA repair during oxygen limitation and/or for immediate growth after restoration of oxygen.</text>
</comment>
<dbReference type="Pfam" id="PF02867">
    <property type="entry name" value="Ribonuc_red_lgC"/>
    <property type="match status" value="1"/>
</dbReference>
<dbReference type="Proteomes" id="UP000005089">
    <property type="component" value="Unassembled WGS sequence"/>
</dbReference>
<evidence type="ECO:0000256" key="9">
    <source>
        <dbReference type="ARBA" id="ARBA00023285"/>
    </source>
</evidence>
<name>C3XAC6_OXAFO</name>
<protein>
    <recommendedName>
        <fullName evidence="11">Vitamin B12-dependent ribonucleotide reductase</fullName>
        <ecNumber evidence="11">1.17.4.1</ecNumber>
    </recommendedName>
</protein>
<evidence type="ECO:0000256" key="4">
    <source>
        <dbReference type="ARBA" id="ARBA00022634"/>
    </source>
</evidence>
<dbReference type="PRINTS" id="PR01183">
    <property type="entry name" value="RIBORDTASEM1"/>
</dbReference>
<keyword evidence="9 11" id="KW-0170">Cobalt</keyword>
<feature type="domain" description="Ribonucleotide reductase large subunit C-terminal" evidence="13">
    <location>
        <begin position="96"/>
        <end position="588"/>
    </location>
</feature>
<dbReference type="CDD" id="cd02888">
    <property type="entry name" value="RNR_II_dimer"/>
    <property type="match status" value="1"/>
</dbReference>
<dbReference type="EC" id="1.17.4.1" evidence="11"/>
<evidence type="ECO:0000313" key="15">
    <source>
        <dbReference type="Proteomes" id="UP000005089"/>
    </source>
</evidence>
<accession>C3XAC6</accession>
<keyword evidence="7" id="KW-0215">Deoxyribonucleotide synthesis</keyword>
<dbReference type="InterPro" id="IPR000788">
    <property type="entry name" value="RNR_lg_C"/>
</dbReference>
<reference evidence="14 15" key="1">
    <citation type="submission" date="2009-02" db="EMBL/GenBank/DDBJ databases">
        <title>The Genome Sequence of Oxalobacter formigenes OXCC13.</title>
        <authorList>
            <consortium name="The Broad Institute Genome Sequencing Platform"/>
            <person name="Ward D."/>
            <person name="Young S.K."/>
            <person name="Kodira C.D."/>
            <person name="Zeng Q."/>
            <person name="Koehrsen M."/>
            <person name="Alvarado L."/>
            <person name="Berlin A."/>
            <person name="Borenstein D."/>
            <person name="Chen Z."/>
            <person name="Engels R."/>
            <person name="Freedman E."/>
            <person name="Gellesch M."/>
            <person name="Goldberg J."/>
            <person name="Griggs A."/>
            <person name="Gujja S."/>
            <person name="Heiman D."/>
            <person name="Hepburn T."/>
            <person name="Howarth C."/>
            <person name="Jen D."/>
            <person name="Larson L."/>
            <person name="Lewis B."/>
            <person name="Mehta T."/>
            <person name="Park D."/>
            <person name="Pearson M."/>
            <person name="Roberts A."/>
            <person name="Saif S."/>
            <person name="Shea T."/>
            <person name="Shenoy N."/>
            <person name="Sisk P."/>
            <person name="Stolte C."/>
            <person name="Sykes S."/>
            <person name="Walk T."/>
            <person name="White J."/>
            <person name="Yandava C."/>
            <person name="Allison M.J."/>
            <person name="Lander E."/>
            <person name="Nusbaum C."/>
            <person name="Galagan J."/>
            <person name="Birren B."/>
        </authorList>
    </citation>
    <scope>NUCLEOTIDE SEQUENCE [LARGE SCALE GENOMIC DNA]</scope>
    <source>
        <strain evidence="14 15">OXCC13</strain>
    </source>
</reference>
<keyword evidence="8" id="KW-1015">Disulfide bond</keyword>
<keyword evidence="6 11" id="KW-0560">Oxidoreductase</keyword>